<dbReference type="Proteomes" id="UP000615446">
    <property type="component" value="Unassembled WGS sequence"/>
</dbReference>
<accession>A0A2Z6RAJ6</accession>
<dbReference type="OrthoDB" id="2458107at2759"/>
<evidence type="ECO:0000313" key="2">
    <source>
        <dbReference type="EMBL" id="GES96783.1"/>
    </source>
</evidence>
<dbReference type="EMBL" id="BEXD01000725">
    <property type="protein sequence ID" value="GBB89728.1"/>
    <property type="molecule type" value="Genomic_DNA"/>
</dbReference>
<evidence type="ECO:0000313" key="3">
    <source>
        <dbReference type="Proteomes" id="UP000247702"/>
    </source>
</evidence>
<dbReference type="AlphaFoldDB" id="A0A2Z6RAJ6"/>
<name>A0A2Z6RAJ6_9GLOM</name>
<dbReference type="EMBL" id="BLAL01000252">
    <property type="protein sequence ID" value="GES96783.1"/>
    <property type="molecule type" value="Genomic_DNA"/>
</dbReference>
<protein>
    <submittedName>
        <fullName evidence="1">Uncharacterized protein</fullName>
    </submittedName>
</protein>
<dbReference type="Proteomes" id="UP000247702">
    <property type="component" value="Unassembled WGS sequence"/>
</dbReference>
<reference evidence="2" key="2">
    <citation type="submission" date="2019-10" db="EMBL/GenBank/DDBJ databases">
        <title>Conservation and host-specific expression of non-tandemly repeated heterogenous ribosome RNA gene in arbuscular mycorrhizal fungi.</title>
        <authorList>
            <person name="Maeda T."/>
            <person name="Kobayashi Y."/>
            <person name="Nakagawa T."/>
            <person name="Ezawa T."/>
            <person name="Yamaguchi K."/>
            <person name="Bino T."/>
            <person name="Nishimoto Y."/>
            <person name="Shigenobu S."/>
            <person name="Kawaguchi M."/>
        </authorList>
    </citation>
    <scope>NUCLEOTIDE SEQUENCE</scope>
    <source>
        <strain evidence="2">HR1</strain>
    </source>
</reference>
<organism evidence="1 3">
    <name type="scientific">Rhizophagus clarus</name>
    <dbReference type="NCBI Taxonomy" id="94130"/>
    <lineage>
        <taxon>Eukaryota</taxon>
        <taxon>Fungi</taxon>
        <taxon>Fungi incertae sedis</taxon>
        <taxon>Mucoromycota</taxon>
        <taxon>Glomeromycotina</taxon>
        <taxon>Glomeromycetes</taxon>
        <taxon>Glomerales</taxon>
        <taxon>Glomeraceae</taxon>
        <taxon>Rhizophagus</taxon>
    </lineage>
</organism>
<keyword evidence="3" id="KW-1185">Reference proteome</keyword>
<proteinExistence type="predicted"/>
<gene>
    <name evidence="2" type="ORF">RCL2_002339900</name>
    <name evidence="1" type="ORF">RclHR1_16500003</name>
</gene>
<evidence type="ECO:0000313" key="1">
    <source>
        <dbReference type="EMBL" id="GBB89728.1"/>
    </source>
</evidence>
<comment type="caution">
    <text evidence="1">The sequence shown here is derived from an EMBL/GenBank/DDBJ whole genome shotgun (WGS) entry which is preliminary data.</text>
</comment>
<reference evidence="1 3" key="1">
    <citation type="submission" date="2017-11" db="EMBL/GenBank/DDBJ databases">
        <title>The genome of Rhizophagus clarus HR1 reveals common genetic basis of auxotrophy among arbuscular mycorrhizal fungi.</title>
        <authorList>
            <person name="Kobayashi Y."/>
        </authorList>
    </citation>
    <scope>NUCLEOTIDE SEQUENCE [LARGE SCALE GENOMIC DNA]</scope>
    <source>
        <strain evidence="1 3">HR1</strain>
    </source>
</reference>
<sequence>MRASESKKKKEIPAPMQEGSVKEYCEMFSLYVVVSMSSGKSAKDIKEKFIRGLLPAYETEAFSCDSEVPFNSLIDRLIIYEKNRLAGHEQ</sequence>